<dbReference type="InterPro" id="IPR002008">
    <property type="entry name" value="DNA_pol_X_beta-like"/>
</dbReference>
<sequence length="521" mass="58608">MAPKRRKTQNLSEDPHGMFAGMVVFLVEKGVQARRLQIWKQKLVQMGACIEERLSKMVSHIFAASSDALLQKVDGKRLARFKGKVLSYQWLEDSLSSGEKASEDLYSVKVSLDEDGRDKPQSSIPQKLKFSPNNSEAVSSERGGDSVASTSVTETATGLEDSKLSIGQTVTNPRTSDSIDSNTSLSYSPPDMNKNITEIFGKLINIYRALGDERRSFSYYKAIPVIEKLPFKIESIDQVKHLPAIGKSLQDHIQEIVSTGKLSKLEHFETDEKVRTISLFGEVWGIGPATALRLYEKGYRTLDDLQKEESLTYAQKLGLKYFDDIKQRIPRNEVQDMESLLKKAGEDILPGVDILCGGSFRRGKLSCGDMDIVITHPDGKSHRGFLPKYVKHLKDMKFLREDLIFSTHSEEGTDSGVDTYFGLCTYPGRELRHRIDLKVYPRDIYAFGLIAWTGNDVLNRRLRLLAESKGFRLDDTGLYPSTQGSGGKRGARGTATLKFDTEKEVFEFLGFPWLEPHERNL</sequence>
<dbReference type="SUPFAM" id="SSF81585">
    <property type="entry name" value="PsbU/PolX domain-like"/>
    <property type="match status" value="1"/>
</dbReference>
<dbReference type="PANTHER" id="PTHR11276">
    <property type="entry name" value="DNA POLYMERASE TYPE-X FAMILY MEMBER"/>
    <property type="match status" value="1"/>
</dbReference>
<dbReference type="SUPFAM" id="SSF81301">
    <property type="entry name" value="Nucleotidyltransferase"/>
    <property type="match status" value="1"/>
</dbReference>
<dbReference type="PRINTS" id="PR00869">
    <property type="entry name" value="DNAPOLX"/>
</dbReference>
<dbReference type="Gene3D" id="1.10.150.20">
    <property type="entry name" value="5' to 3' exonuclease, C-terminal subdomain"/>
    <property type="match status" value="1"/>
</dbReference>
<evidence type="ECO:0000259" key="12">
    <source>
        <dbReference type="PROSITE" id="PS50172"/>
    </source>
</evidence>
<dbReference type="InterPro" id="IPR001357">
    <property type="entry name" value="BRCT_dom"/>
</dbReference>
<keyword evidence="5 10" id="KW-0227">DNA damage</keyword>
<accession>A0ABP0Y9H6</accession>
<dbReference type="InterPro" id="IPR029398">
    <property type="entry name" value="PolB_thumb"/>
</dbReference>
<keyword evidence="14" id="KW-1185">Reference proteome</keyword>
<proteinExistence type="inferred from homology"/>
<feature type="compositionally biased region" description="Polar residues" evidence="11">
    <location>
        <begin position="121"/>
        <end position="138"/>
    </location>
</feature>
<evidence type="ECO:0000256" key="7">
    <source>
        <dbReference type="ARBA" id="ARBA00023204"/>
    </source>
</evidence>
<dbReference type="SMART" id="SM00292">
    <property type="entry name" value="BRCT"/>
    <property type="match status" value="1"/>
</dbReference>
<dbReference type="SMART" id="SM00483">
    <property type="entry name" value="POLXc"/>
    <property type="match status" value="1"/>
</dbReference>
<organism evidence="13 14">
    <name type="scientific">Citrullus colocynthis</name>
    <name type="common">colocynth</name>
    <dbReference type="NCBI Taxonomy" id="252529"/>
    <lineage>
        <taxon>Eukaryota</taxon>
        <taxon>Viridiplantae</taxon>
        <taxon>Streptophyta</taxon>
        <taxon>Embryophyta</taxon>
        <taxon>Tracheophyta</taxon>
        <taxon>Spermatophyta</taxon>
        <taxon>Magnoliopsida</taxon>
        <taxon>eudicotyledons</taxon>
        <taxon>Gunneridae</taxon>
        <taxon>Pentapetalae</taxon>
        <taxon>rosids</taxon>
        <taxon>fabids</taxon>
        <taxon>Cucurbitales</taxon>
        <taxon>Cucurbitaceae</taxon>
        <taxon>Benincaseae</taxon>
        <taxon>Citrullus</taxon>
    </lineage>
</organism>
<gene>
    <name evidence="13" type="ORF">CITCOLO1_LOCUS8498</name>
</gene>
<evidence type="ECO:0000256" key="11">
    <source>
        <dbReference type="SAM" id="MobiDB-lite"/>
    </source>
</evidence>
<feature type="domain" description="BRCT" evidence="12">
    <location>
        <begin position="14"/>
        <end position="108"/>
    </location>
</feature>
<dbReference type="Gene3D" id="3.30.460.10">
    <property type="entry name" value="Beta Polymerase, domain 2"/>
    <property type="match status" value="1"/>
</dbReference>
<dbReference type="PROSITE" id="PS50172">
    <property type="entry name" value="BRCT"/>
    <property type="match status" value="1"/>
</dbReference>
<name>A0ABP0Y9H6_9ROSI</name>
<keyword evidence="10" id="KW-0539">Nucleus</keyword>
<evidence type="ECO:0000256" key="9">
    <source>
        <dbReference type="ARBA" id="ARBA00049244"/>
    </source>
</evidence>
<dbReference type="InterPro" id="IPR010996">
    <property type="entry name" value="HHH_MUS81"/>
</dbReference>
<reference evidence="13 14" key="1">
    <citation type="submission" date="2024-03" db="EMBL/GenBank/DDBJ databases">
        <authorList>
            <person name="Gkanogiannis A."/>
            <person name="Becerra Lopez-Lavalle L."/>
        </authorList>
    </citation>
    <scope>NUCLEOTIDE SEQUENCE [LARGE SCALE GENOMIC DNA]</scope>
</reference>
<dbReference type="Pfam" id="PF10391">
    <property type="entry name" value="DNA_pol_lambd_f"/>
    <property type="match status" value="1"/>
</dbReference>
<feature type="region of interest" description="Disordered" evidence="11">
    <location>
        <begin position="112"/>
        <end position="190"/>
    </location>
</feature>
<dbReference type="InterPro" id="IPR018944">
    <property type="entry name" value="DNA_pol_lambd_fingers_domain"/>
</dbReference>
<evidence type="ECO:0000256" key="8">
    <source>
        <dbReference type="ARBA" id="ARBA00023239"/>
    </source>
</evidence>
<feature type="compositionally biased region" description="Polar residues" evidence="11">
    <location>
        <begin position="165"/>
        <end position="187"/>
    </location>
</feature>
<dbReference type="Pfam" id="PF14791">
    <property type="entry name" value="DNA_pol_B_thumb"/>
    <property type="match status" value="1"/>
</dbReference>
<dbReference type="Pfam" id="PF14716">
    <property type="entry name" value="HHH_8"/>
    <property type="match status" value="1"/>
</dbReference>
<dbReference type="PRINTS" id="PR00870">
    <property type="entry name" value="DNAPOLXBETA"/>
</dbReference>
<dbReference type="InterPro" id="IPR027421">
    <property type="entry name" value="DNA_pol_lamdba_lyase_dom_sf"/>
</dbReference>
<comment type="subcellular location">
    <subcellularLocation>
        <location evidence="10">Nucleus</location>
    </subcellularLocation>
</comment>
<keyword evidence="3 10" id="KW-0808">Transferase</keyword>
<feature type="compositionally biased region" description="Low complexity" evidence="11">
    <location>
        <begin position="146"/>
        <end position="157"/>
    </location>
</feature>
<dbReference type="EMBL" id="OZ021737">
    <property type="protein sequence ID" value="CAK9316632.1"/>
    <property type="molecule type" value="Genomic_DNA"/>
</dbReference>
<dbReference type="PANTHER" id="PTHR11276:SF41">
    <property type="entry name" value="DNA POLYMERASE LAMBDA"/>
    <property type="match status" value="1"/>
</dbReference>
<evidence type="ECO:0000256" key="6">
    <source>
        <dbReference type="ARBA" id="ARBA00022932"/>
    </source>
</evidence>
<dbReference type="Gene3D" id="3.30.210.10">
    <property type="entry name" value="DNA polymerase, thumb domain"/>
    <property type="match status" value="1"/>
</dbReference>
<dbReference type="InterPro" id="IPR002054">
    <property type="entry name" value="DNA-dir_DNA_pol_X"/>
</dbReference>
<evidence type="ECO:0000256" key="3">
    <source>
        <dbReference type="ARBA" id="ARBA00022679"/>
    </source>
</evidence>
<dbReference type="Proteomes" id="UP001642487">
    <property type="component" value="Chromosome 3"/>
</dbReference>
<comment type="function">
    <text evidence="10">DNA polymerase that functions in several pathways of DNA repair. Involved in base excision repair (BER) responsible for repair of lesions that give rise to abasic (AP) sites in DNA. Also contributes to DNA double-strand break repair by non-homologous end joining and homologous recombination. Has both template-dependent and template-independent (terminal transferase) DNA polymerase activities. Has also a 5'-deoxyribose-5-phosphate lyase (dRP lyase) activity.</text>
</comment>
<keyword evidence="4 10" id="KW-0548">Nucleotidyltransferase</keyword>
<protein>
    <recommendedName>
        <fullName evidence="10">DNA polymerase</fullName>
        <ecNumber evidence="10">2.7.7.7</ecNumber>
    </recommendedName>
</protein>
<evidence type="ECO:0000256" key="4">
    <source>
        <dbReference type="ARBA" id="ARBA00022695"/>
    </source>
</evidence>
<comment type="catalytic activity">
    <reaction evidence="9 10">
        <text>DNA(n) + a 2'-deoxyribonucleoside 5'-triphosphate = DNA(n+1) + diphosphate</text>
        <dbReference type="Rhea" id="RHEA:22508"/>
        <dbReference type="Rhea" id="RHEA-COMP:17339"/>
        <dbReference type="Rhea" id="RHEA-COMP:17340"/>
        <dbReference type="ChEBI" id="CHEBI:33019"/>
        <dbReference type="ChEBI" id="CHEBI:61560"/>
        <dbReference type="ChEBI" id="CHEBI:173112"/>
        <dbReference type="EC" id="2.7.7.7"/>
    </reaction>
</comment>
<dbReference type="InterPro" id="IPR036420">
    <property type="entry name" value="BRCT_dom_sf"/>
</dbReference>
<dbReference type="InterPro" id="IPR019843">
    <property type="entry name" value="DNA_pol-X_BS"/>
</dbReference>
<evidence type="ECO:0000256" key="10">
    <source>
        <dbReference type="RuleBase" id="RU366014"/>
    </source>
</evidence>
<evidence type="ECO:0000256" key="5">
    <source>
        <dbReference type="ARBA" id="ARBA00022763"/>
    </source>
</evidence>
<dbReference type="SUPFAM" id="SSF47802">
    <property type="entry name" value="DNA polymerase beta, N-terminal domain-like"/>
    <property type="match status" value="1"/>
</dbReference>
<dbReference type="EC" id="2.7.7.7" evidence="10"/>
<dbReference type="InterPro" id="IPR028207">
    <property type="entry name" value="DNA_pol_B_palm_palm"/>
</dbReference>
<dbReference type="CDD" id="cd00141">
    <property type="entry name" value="NT_POLXc"/>
    <property type="match status" value="1"/>
</dbReference>
<dbReference type="SUPFAM" id="SSF52113">
    <property type="entry name" value="BRCT domain"/>
    <property type="match status" value="1"/>
</dbReference>
<dbReference type="InterPro" id="IPR022312">
    <property type="entry name" value="DNA_pol_X"/>
</dbReference>
<dbReference type="PROSITE" id="PS00522">
    <property type="entry name" value="DNA_POLYMERASE_X"/>
    <property type="match status" value="1"/>
</dbReference>
<dbReference type="Pfam" id="PF14792">
    <property type="entry name" value="DNA_pol_B_palm"/>
    <property type="match status" value="1"/>
</dbReference>
<keyword evidence="8" id="KW-0456">Lyase</keyword>
<evidence type="ECO:0000313" key="13">
    <source>
        <dbReference type="EMBL" id="CAK9316632.1"/>
    </source>
</evidence>
<keyword evidence="6 10" id="KW-0239">DNA-directed DNA polymerase</keyword>
<dbReference type="Gene3D" id="1.10.150.110">
    <property type="entry name" value="DNA polymerase beta, N-terminal domain-like"/>
    <property type="match status" value="1"/>
</dbReference>
<evidence type="ECO:0000256" key="2">
    <source>
        <dbReference type="ARBA" id="ARBA00008323"/>
    </source>
</evidence>
<keyword evidence="7 10" id="KW-0234">DNA repair</keyword>
<dbReference type="Gene3D" id="3.40.50.10190">
    <property type="entry name" value="BRCT domain"/>
    <property type="match status" value="1"/>
</dbReference>
<evidence type="ECO:0000256" key="1">
    <source>
        <dbReference type="ARBA" id="ARBA00001936"/>
    </source>
</evidence>
<dbReference type="InterPro" id="IPR037160">
    <property type="entry name" value="DNA_Pol_thumb_sf"/>
</dbReference>
<comment type="similarity">
    <text evidence="2 10">Belongs to the DNA polymerase type-X family.</text>
</comment>
<evidence type="ECO:0000313" key="14">
    <source>
        <dbReference type="Proteomes" id="UP001642487"/>
    </source>
</evidence>
<dbReference type="InterPro" id="IPR043519">
    <property type="entry name" value="NT_sf"/>
</dbReference>
<comment type="cofactor">
    <cofactor evidence="1">
        <name>Mn(2+)</name>
        <dbReference type="ChEBI" id="CHEBI:29035"/>
    </cofactor>
</comment>